<dbReference type="GO" id="GO:0004222">
    <property type="term" value="F:metalloendopeptidase activity"/>
    <property type="evidence" value="ECO:0007669"/>
    <property type="project" value="InterPro"/>
</dbReference>
<evidence type="ECO:0000256" key="10">
    <source>
        <dbReference type="PIRSR" id="PIRSR621190-1"/>
    </source>
</evidence>
<feature type="binding site" evidence="11">
    <location>
        <position position="236"/>
    </location>
    <ligand>
        <name>Zn(2+)</name>
        <dbReference type="ChEBI" id="CHEBI:29105"/>
        <label>1</label>
    </ligand>
</feature>
<dbReference type="GO" id="GO:0030198">
    <property type="term" value="P:extracellular matrix organization"/>
    <property type="evidence" value="ECO:0007669"/>
    <property type="project" value="TreeGrafter"/>
</dbReference>
<feature type="signal peptide" evidence="12">
    <location>
        <begin position="1"/>
        <end position="27"/>
    </location>
</feature>
<feature type="binding site" evidence="11">
    <location>
        <position position="251"/>
    </location>
    <ligand>
        <name>Ca(2+)</name>
        <dbReference type="ChEBI" id="CHEBI:29108"/>
        <label>1</label>
    </ligand>
</feature>
<feature type="binding site" evidence="11">
    <location>
        <position position="278"/>
    </location>
    <ligand>
        <name>Zn(2+)</name>
        <dbReference type="ChEBI" id="CHEBI:29105"/>
        <label>2</label>
        <note>catalytic</note>
    </ligand>
</feature>
<dbReference type="InterPro" id="IPR036365">
    <property type="entry name" value="PGBD-like_sf"/>
</dbReference>
<keyword evidence="6 11" id="KW-0862">Zinc</keyword>
<protein>
    <submittedName>
        <fullName evidence="14">Metalloprotease</fullName>
    </submittedName>
</protein>
<evidence type="ECO:0000313" key="15">
    <source>
        <dbReference type="Proteomes" id="UP001454036"/>
    </source>
</evidence>
<evidence type="ECO:0000256" key="3">
    <source>
        <dbReference type="ARBA" id="ARBA00022723"/>
    </source>
</evidence>
<keyword evidence="8" id="KW-0865">Zymogen</keyword>
<feature type="active site" evidence="10">
    <location>
        <position position="275"/>
    </location>
</feature>
<feature type="binding site" evidence="11">
    <location>
        <position position="229"/>
    </location>
    <ligand>
        <name>Ca(2+)</name>
        <dbReference type="ChEBI" id="CHEBI:29108"/>
        <label>3</label>
    </ligand>
</feature>
<feature type="binding site" evidence="11">
    <location>
        <position position="228"/>
    </location>
    <ligand>
        <name>Ca(2+)</name>
        <dbReference type="ChEBI" id="CHEBI:29108"/>
        <label>3</label>
    </ligand>
</feature>
<evidence type="ECO:0000256" key="2">
    <source>
        <dbReference type="ARBA" id="ARBA00022670"/>
    </source>
</evidence>
<accession>A0AAV3QJT8</accession>
<dbReference type="InterPro" id="IPR002477">
    <property type="entry name" value="Peptidoglycan-bd-like"/>
</dbReference>
<evidence type="ECO:0000256" key="8">
    <source>
        <dbReference type="ARBA" id="ARBA00023145"/>
    </source>
</evidence>
<keyword evidence="2" id="KW-0645">Protease</keyword>
<feature type="binding site" evidence="11">
    <location>
        <position position="221"/>
    </location>
    <ligand>
        <name>Zn(2+)</name>
        <dbReference type="ChEBI" id="CHEBI:29105"/>
        <label>1</label>
    </ligand>
</feature>
<evidence type="ECO:0000313" key="14">
    <source>
        <dbReference type="EMBL" id="GAA0164347.1"/>
    </source>
</evidence>
<keyword evidence="15" id="KW-1185">Reference proteome</keyword>
<gene>
    <name evidence="14" type="ORF">LIER_39763</name>
</gene>
<dbReference type="GO" id="GO:0031012">
    <property type="term" value="C:extracellular matrix"/>
    <property type="evidence" value="ECO:0007669"/>
    <property type="project" value="InterPro"/>
</dbReference>
<dbReference type="EMBL" id="BAABME010021835">
    <property type="protein sequence ID" value="GAA0164347.1"/>
    <property type="molecule type" value="Genomic_DNA"/>
</dbReference>
<proteinExistence type="inferred from homology"/>
<dbReference type="PANTHER" id="PTHR10201">
    <property type="entry name" value="MATRIX METALLOPROTEINASE"/>
    <property type="match status" value="1"/>
</dbReference>
<dbReference type="PRINTS" id="PR00138">
    <property type="entry name" value="MATRIXIN"/>
</dbReference>
<keyword evidence="4 12" id="KW-0732">Signal</keyword>
<feature type="binding site" evidence="11">
    <location>
        <position position="284"/>
    </location>
    <ligand>
        <name>Zn(2+)</name>
        <dbReference type="ChEBI" id="CHEBI:29105"/>
        <label>2</label>
        <note>catalytic</note>
    </ligand>
</feature>
<keyword evidence="11" id="KW-0106">Calcium</keyword>
<feature type="binding site" description="in inhibited form" evidence="11">
    <location>
        <position position="134"/>
    </location>
    <ligand>
        <name>Zn(2+)</name>
        <dbReference type="ChEBI" id="CHEBI:29105"/>
        <label>2</label>
        <note>catalytic</note>
    </ligand>
</feature>
<dbReference type="Gene3D" id="3.40.390.10">
    <property type="entry name" value="Collagenase (Catalytic Domain)"/>
    <property type="match status" value="1"/>
</dbReference>
<feature type="binding site" evidence="11">
    <location>
        <position position="292"/>
    </location>
    <ligand>
        <name>Zn(2+)</name>
        <dbReference type="ChEBI" id="CHEBI:29105"/>
        <label>2</label>
        <note>catalytic</note>
    </ligand>
</feature>
<evidence type="ECO:0000256" key="6">
    <source>
        <dbReference type="ARBA" id="ARBA00022833"/>
    </source>
</evidence>
<dbReference type="FunFam" id="3.40.390.10:FF:000018">
    <property type="entry name" value="Metalloendoproteinase 1"/>
    <property type="match status" value="1"/>
</dbReference>
<evidence type="ECO:0000256" key="1">
    <source>
        <dbReference type="ARBA" id="ARBA00009614"/>
    </source>
</evidence>
<evidence type="ECO:0000256" key="7">
    <source>
        <dbReference type="ARBA" id="ARBA00023049"/>
    </source>
</evidence>
<feature type="chain" id="PRO_5044011009" evidence="12">
    <location>
        <begin position="28"/>
        <end position="364"/>
    </location>
</feature>
<dbReference type="InterPro" id="IPR024079">
    <property type="entry name" value="MetalloPept_cat_dom_sf"/>
</dbReference>
<keyword evidence="9" id="KW-0325">Glycoprotein</keyword>
<keyword evidence="3 11" id="KW-0479">Metal-binding</keyword>
<comment type="cofactor">
    <cofactor evidence="11">
        <name>Zn(2+)</name>
        <dbReference type="ChEBI" id="CHEBI:29105"/>
    </cofactor>
    <text evidence="11">Binds 2 Zn(2+) ions per subunit.</text>
</comment>
<keyword evidence="7 14" id="KW-0482">Metalloprotease</keyword>
<reference evidence="14 15" key="1">
    <citation type="submission" date="2024-01" db="EMBL/GenBank/DDBJ databases">
        <title>The complete chloroplast genome sequence of Lithospermum erythrorhizon: insights into the phylogenetic relationship among Boraginaceae species and the maternal lineages of purple gromwells.</title>
        <authorList>
            <person name="Okada T."/>
            <person name="Watanabe K."/>
        </authorList>
    </citation>
    <scope>NUCLEOTIDE SEQUENCE [LARGE SCALE GENOMIC DNA]</scope>
</reference>
<feature type="domain" description="Peptidase metallopeptidase" evidence="13">
    <location>
        <begin position="155"/>
        <end position="319"/>
    </location>
</feature>
<keyword evidence="5" id="KW-0378">Hydrolase</keyword>
<dbReference type="GO" id="GO:0030574">
    <property type="term" value="P:collagen catabolic process"/>
    <property type="evidence" value="ECO:0007669"/>
    <property type="project" value="TreeGrafter"/>
</dbReference>
<comment type="caution">
    <text evidence="14">The sequence shown here is derived from an EMBL/GenBank/DDBJ whole genome shotgun (WGS) entry which is preliminary data.</text>
</comment>
<evidence type="ECO:0000256" key="5">
    <source>
        <dbReference type="ARBA" id="ARBA00022801"/>
    </source>
</evidence>
<dbReference type="Pfam" id="PF01471">
    <property type="entry name" value="PG_binding_1"/>
    <property type="match status" value="1"/>
</dbReference>
<comment type="cofactor">
    <cofactor evidence="11">
        <name>Ca(2+)</name>
        <dbReference type="ChEBI" id="CHEBI:29108"/>
    </cofactor>
    <text evidence="11">Can bind about 5 Ca(2+) ions per subunit.</text>
</comment>
<evidence type="ECO:0000259" key="13">
    <source>
        <dbReference type="SMART" id="SM00235"/>
    </source>
</evidence>
<evidence type="ECO:0000256" key="9">
    <source>
        <dbReference type="ARBA" id="ARBA00023180"/>
    </source>
</evidence>
<name>A0AAV3QJT8_LITER</name>
<feature type="binding site" evidence="11">
    <location>
        <position position="175"/>
    </location>
    <ligand>
        <name>Ca(2+)</name>
        <dbReference type="ChEBI" id="CHEBI:29108"/>
        <label>1</label>
    </ligand>
</feature>
<feature type="binding site" evidence="11">
    <location>
        <position position="251"/>
    </location>
    <ligand>
        <name>Ca(2+)</name>
        <dbReference type="ChEBI" id="CHEBI:29108"/>
        <label>3</label>
    </ligand>
</feature>
<dbReference type="Proteomes" id="UP001454036">
    <property type="component" value="Unassembled WGS sequence"/>
</dbReference>
<dbReference type="InterPro" id="IPR033739">
    <property type="entry name" value="M10A_MMP"/>
</dbReference>
<comment type="similarity">
    <text evidence="1">Belongs to the peptidase M10A family. Matrix metalloproteinases (MMPs) subfamily.</text>
</comment>
<evidence type="ECO:0000256" key="11">
    <source>
        <dbReference type="PIRSR" id="PIRSR621190-2"/>
    </source>
</evidence>
<evidence type="ECO:0000256" key="4">
    <source>
        <dbReference type="ARBA" id="ARBA00022729"/>
    </source>
</evidence>
<organism evidence="14 15">
    <name type="scientific">Lithospermum erythrorhizon</name>
    <name type="common">Purple gromwell</name>
    <name type="synonym">Lithospermum officinale var. erythrorhizon</name>
    <dbReference type="NCBI Taxonomy" id="34254"/>
    <lineage>
        <taxon>Eukaryota</taxon>
        <taxon>Viridiplantae</taxon>
        <taxon>Streptophyta</taxon>
        <taxon>Embryophyta</taxon>
        <taxon>Tracheophyta</taxon>
        <taxon>Spermatophyta</taxon>
        <taxon>Magnoliopsida</taxon>
        <taxon>eudicotyledons</taxon>
        <taxon>Gunneridae</taxon>
        <taxon>Pentapetalae</taxon>
        <taxon>asterids</taxon>
        <taxon>lamiids</taxon>
        <taxon>Boraginales</taxon>
        <taxon>Boraginaceae</taxon>
        <taxon>Boraginoideae</taxon>
        <taxon>Lithospermeae</taxon>
        <taxon>Lithospermum</taxon>
    </lineage>
</organism>
<dbReference type="SUPFAM" id="SSF47090">
    <property type="entry name" value="PGBD-like"/>
    <property type="match status" value="1"/>
</dbReference>
<feature type="binding site" evidence="11">
    <location>
        <position position="223"/>
    </location>
    <ligand>
        <name>Zn(2+)</name>
        <dbReference type="ChEBI" id="CHEBI:29105"/>
        <label>1</label>
    </ligand>
</feature>
<dbReference type="CDD" id="cd04278">
    <property type="entry name" value="ZnMc_MMP"/>
    <property type="match status" value="1"/>
</dbReference>
<dbReference type="InterPro" id="IPR001818">
    <property type="entry name" value="Pept_M10_metallopeptidase"/>
</dbReference>
<dbReference type="SUPFAM" id="SSF55486">
    <property type="entry name" value="Metalloproteases ('zincins'), catalytic domain"/>
    <property type="match status" value="1"/>
</dbReference>
<feature type="binding site" evidence="11">
    <location>
        <position position="246"/>
    </location>
    <ligand>
        <name>Zn(2+)</name>
        <dbReference type="ChEBI" id="CHEBI:29105"/>
        <label>1</label>
    </ligand>
</feature>
<dbReference type="AlphaFoldDB" id="A0AAV3QJT8"/>
<dbReference type="GO" id="GO:0006508">
    <property type="term" value="P:proteolysis"/>
    <property type="evidence" value="ECO:0007669"/>
    <property type="project" value="UniProtKB-KW"/>
</dbReference>
<feature type="binding site" evidence="11">
    <location>
        <position position="274"/>
    </location>
    <ligand>
        <name>Zn(2+)</name>
        <dbReference type="ChEBI" id="CHEBI:29105"/>
        <label>2</label>
        <note>catalytic</note>
    </ligand>
</feature>
<evidence type="ECO:0000256" key="12">
    <source>
        <dbReference type="SAM" id="SignalP"/>
    </source>
</evidence>
<dbReference type="Pfam" id="PF00413">
    <property type="entry name" value="Peptidase_M10"/>
    <property type="match status" value="1"/>
</dbReference>
<sequence length="364" mass="41610">MFQSRIASKVILYAFFFLLFFPCFTLSAKNIPSYDSLTELNAKFENTKWHGFLRFLDAELGHRINGMSEIKKYFHRFGYLDKDSLDHDDEISNLNDIFDAKFELAVEKYQKNLGLHKTSKLDKETMQSIMSPRCGVSDHSHTLSHVMQHYEYFNGEPKWTRNTLNYAFSPNNTIDFINSSDIKLAIQRAFGRWSEVIPVNFIETQSYSTADIKIGFYNGDHGDVYPFDGVLGVLAHAFSPEDGRLHFDSDEKWSVDFNLQKSKHAVDLESVAMHEIGHILGLGHSSVKESIMYPIISLRSKKVNLRLDDVAGVQALYGSNPDFNFTSFLESEHSSGWSIDLHRRSSSKWVTTFSIVGLVVSLIL</sequence>
<feature type="binding site" evidence="11">
    <location>
        <position position="248"/>
    </location>
    <ligand>
        <name>Ca(2+)</name>
        <dbReference type="ChEBI" id="CHEBI:29108"/>
        <label>3</label>
    </ligand>
</feature>
<feature type="binding site" evidence="11">
    <location>
        <position position="211"/>
    </location>
    <ligand>
        <name>Ca(2+)</name>
        <dbReference type="ChEBI" id="CHEBI:29108"/>
        <label>2</label>
    </ligand>
</feature>
<dbReference type="InterPro" id="IPR021190">
    <property type="entry name" value="Pept_M10A"/>
</dbReference>
<dbReference type="InterPro" id="IPR006026">
    <property type="entry name" value="Peptidase_Metallo"/>
</dbReference>
<dbReference type="PANTHER" id="PTHR10201:SF249">
    <property type="entry name" value="METALLOENDOPROTEINASE 1-MMP"/>
    <property type="match status" value="1"/>
</dbReference>
<dbReference type="SMART" id="SM00235">
    <property type="entry name" value="ZnMc"/>
    <property type="match status" value="1"/>
</dbReference>
<dbReference type="GO" id="GO:0008270">
    <property type="term" value="F:zinc ion binding"/>
    <property type="evidence" value="ECO:0007669"/>
    <property type="project" value="InterPro"/>
</dbReference>